<proteinExistence type="predicted"/>
<dbReference type="PANTHER" id="PTHR42663">
    <property type="entry name" value="HYDROLASE C777.06C-RELATED-RELATED"/>
    <property type="match status" value="1"/>
</dbReference>
<keyword evidence="3" id="KW-1185">Reference proteome</keyword>
<organism evidence="2 3">
    <name type="scientific">Flavihumibacter petaseus NBRC 106054</name>
    <dbReference type="NCBI Taxonomy" id="1220578"/>
    <lineage>
        <taxon>Bacteria</taxon>
        <taxon>Pseudomonadati</taxon>
        <taxon>Bacteroidota</taxon>
        <taxon>Chitinophagia</taxon>
        <taxon>Chitinophagales</taxon>
        <taxon>Chitinophagaceae</taxon>
        <taxon>Flavihumibacter</taxon>
    </lineage>
</organism>
<dbReference type="Gene3D" id="3.60.15.10">
    <property type="entry name" value="Ribonuclease Z/Hydroxyacylglutathione hydrolase-like"/>
    <property type="match status" value="1"/>
</dbReference>
<dbReference type="PANTHER" id="PTHR42663:SF6">
    <property type="entry name" value="HYDROLASE C777.06C-RELATED"/>
    <property type="match status" value="1"/>
</dbReference>
<sequence length="240" mass="27013">MIACGCPVCTSTDKKNNRLRSSILVRSATTTIVIDTTPDFRYQMLRAQVKHLDAVVFTHPHKDHIAGLDDVRAFNFFSGKGMPIYANEMTQMNIIREFPYAFAETKYPGVPEIMIHPIDQEAFMVGDIRIEPITVWHMRMPVLGFRFGSFTYITDANHIGDAEKEKIRGSSHLVLNALRKEKHISHFSLSEAIEMATELGVTNAYFTHISHQLGLHAEVDPTLPSGMHLAYDGLQLEVNG</sequence>
<protein>
    <recommendedName>
        <fullName evidence="1">Metallo-beta-lactamase domain-containing protein</fullName>
    </recommendedName>
</protein>
<comment type="caution">
    <text evidence="2">The sequence shown here is derived from an EMBL/GenBank/DDBJ whole genome shotgun (WGS) entry which is preliminary data.</text>
</comment>
<dbReference type="SMART" id="SM00849">
    <property type="entry name" value="Lactamase_B"/>
    <property type="match status" value="1"/>
</dbReference>
<dbReference type="EMBL" id="BBWV01000004">
    <property type="protein sequence ID" value="GAO45028.1"/>
    <property type="molecule type" value="Genomic_DNA"/>
</dbReference>
<evidence type="ECO:0000313" key="3">
    <source>
        <dbReference type="Proteomes" id="UP000033121"/>
    </source>
</evidence>
<evidence type="ECO:0000259" key="1">
    <source>
        <dbReference type="SMART" id="SM00849"/>
    </source>
</evidence>
<dbReference type="InterPro" id="IPR001279">
    <property type="entry name" value="Metallo-B-lactamas"/>
</dbReference>
<evidence type="ECO:0000313" key="2">
    <source>
        <dbReference type="EMBL" id="GAO45028.1"/>
    </source>
</evidence>
<feature type="domain" description="Metallo-beta-lactamase" evidence="1">
    <location>
        <begin position="19"/>
        <end position="208"/>
    </location>
</feature>
<dbReference type="Pfam" id="PF12706">
    <property type="entry name" value="Lactamase_B_2"/>
    <property type="match status" value="1"/>
</dbReference>
<dbReference type="STRING" id="1220578.FPE01S_04_02710"/>
<gene>
    <name evidence="2" type="ORF">FPE01S_04_02710</name>
</gene>
<reference evidence="2 3" key="1">
    <citation type="submission" date="2015-04" db="EMBL/GenBank/DDBJ databases">
        <title>Whole genome shotgun sequence of Flavihumibacter petaseus NBRC 106054.</title>
        <authorList>
            <person name="Miyazawa S."/>
            <person name="Hosoyama A."/>
            <person name="Hashimoto M."/>
            <person name="Noguchi M."/>
            <person name="Tsuchikane K."/>
            <person name="Ohji S."/>
            <person name="Yamazoe A."/>
            <person name="Ichikawa N."/>
            <person name="Kimura A."/>
            <person name="Fujita N."/>
        </authorList>
    </citation>
    <scope>NUCLEOTIDE SEQUENCE [LARGE SCALE GENOMIC DNA]</scope>
    <source>
        <strain evidence="2 3">NBRC 106054</strain>
    </source>
</reference>
<dbReference type="InterPro" id="IPR036866">
    <property type="entry name" value="RibonucZ/Hydroxyglut_hydro"/>
</dbReference>
<dbReference type="OrthoDB" id="9781189at2"/>
<dbReference type="CDD" id="cd16279">
    <property type="entry name" value="metallo-hydrolase-like_MBL-fold"/>
    <property type="match status" value="1"/>
</dbReference>
<name>A0A0E9N5E5_9BACT</name>
<accession>A0A0E9N5E5</accession>
<dbReference type="Proteomes" id="UP000033121">
    <property type="component" value="Unassembled WGS sequence"/>
</dbReference>
<dbReference type="AlphaFoldDB" id="A0A0E9N5E5"/>
<dbReference type="SUPFAM" id="SSF56281">
    <property type="entry name" value="Metallo-hydrolase/oxidoreductase"/>
    <property type="match status" value="1"/>
</dbReference>